<dbReference type="InterPro" id="IPR036397">
    <property type="entry name" value="RNaseH_sf"/>
</dbReference>
<dbReference type="Gene3D" id="3.30.420.10">
    <property type="entry name" value="Ribonuclease H-like superfamily/Ribonuclease H"/>
    <property type="match status" value="1"/>
</dbReference>
<dbReference type="Proteomes" id="UP000887159">
    <property type="component" value="Unassembled WGS sequence"/>
</dbReference>
<accession>A0A8X6R5R1</accession>
<dbReference type="EMBL" id="BMAU01021062">
    <property type="protein sequence ID" value="GFX88901.1"/>
    <property type="molecule type" value="Genomic_DNA"/>
</dbReference>
<evidence type="ECO:0000313" key="2">
    <source>
        <dbReference type="Proteomes" id="UP000887159"/>
    </source>
</evidence>
<protein>
    <submittedName>
        <fullName evidence="1">Uncharacterized protein</fullName>
    </submittedName>
</protein>
<comment type="caution">
    <text evidence="1">The sequence shown here is derived from an EMBL/GenBank/DDBJ whole genome shotgun (WGS) entry which is preliminary data.</text>
</comment>
<organism evidence="1 2">
    <name type="scientific">Trichonephila clavipes</name>
    <name type="common">Golden silk orbweaver</name>
    <name type="synonym">Nephila clavipes</name>
    <dbReference type="NCBI Taxonomy" id="2585209"/>
    <lineage>
        <taxon>Eukaryota</taxon>
        <taxon>Metazoa</taxon>
        <taxon>Ecdysozoa</taxon>
        <taxon>Arthropoda</taxon>
        <taxon>Chelicerata</taxon>
        <taxon>Arachnida</taxon>
        <taxon>Araneae</taxon>
        <taxon>Araneomorphae</taxon>
        <taxon>Entelegynae</taxon>
        <taxon>Araneoidea</taxon>
        <taxon>Nephilidae</taxon>
        <taxon>Trichonephila</taxon>
    </lineage>
</organism>
<proteinExistence type="predicted"/>
<evidence type="ECO:0000313" key="1">
    <source>
        <dbReference type="EMBL" id="GFX88901.1"/>
    </source>
</evidence>
<keyword evidence="2" id="KW-1185">Reference proteome</keyword>
<reference evidence="1" key="1">
    <citation type="submission" date="2020-08" db="EMBL/GenBank/DDBJ databases">
        <title>Multicomponent nature underlies the extraordinary mechanical properties of spider dragline silk.</title>
        <authorList>
            <person name="Kono N."/>
            <person name="Nakamura H."/>
            <person name="Mori M."/>
            <person name="Yoshida Y."/>
            <person name="Ohtoshi R."/>
            <person name="Malay A.D."/>
            <person name="Moran D.A.P."/>
            <person name="Tomita M."/>
            <person name="Numata K."/>
            <person name="Arakawa K."/>
        </authorList>
    </citation>
    <scope>NUCLEOTIDE SEQUENCE</scope>
</reference>
<name>A0A8X6R5R1_TRICX</name>
<gene>
    <name evidence="1" type="primary">NCL1_48773</name>
    <name evidence="1" type="ORF">TNCV_2576081</name>
</gene>
<dbReference type="GO" id="GO:0003676">
    <property type="term" value="F:nucleic acid binding"/>
    <property type="evidence" value="ECO:0007669"/>
    <property type="project" value="InterPro"/>
</dbReference>
<dbReference type="AlphaFoldDB" id="A0A8X6R5R1"/>
<sequence>MYAVFFRNTGLIKSIKLEGQKTVTANWYTTKRLPEILQEVNMLHHNNASSHTVGLTAEFLEQKQISDRASTSFSGFSYV</sequence>